<dbReference type="SUPFAM" id="SSF46785">
    <property type="entry name" value="Winged helix' DNA-binding domain"/>
    <property type="match status" value="1"/>
</dbReference>
<protein>
    <recommendedName>
        <fullName evidence="3">Transcriptional regulator</fullName>
    </recommendedName>
</protein>
<dbReference type="EMBL" id="LNJQ01000004">
    <property type="protein sequence ID" value="KWZ39364.1"/>
    <property type="molecule type" value="Genomic_DNA"/>
</dbReference>
<name>A0ABR5TB52_9BURK</name>
<gene>
    <name evidence="1" type="ORF">WS72_26225</name>
</gene>
<dbReference type="InterPro" id="IPR036388">
    <property type="entry name" value="WH-like_DNA-bd_sf"/>
</dbReference>
<dbReference type="Proteomes" id="UP000070255">
    <property type="component" value="Unassembled WGS sequence"/>
</dbReference>
<accession>A0ABR5TB52</accession>
<evidence type="ECO:0000313" key="1">
    <source>
        <dbReference type="EMBL" id="KWZ39364.1"/>
    </source>
</evidence>
<keyword evidence="2" id="KW-1185">Reference proteome</keyword>
<proteinExistence type="predicted"/>
<evidence type="ECO:0008006" key="3">
    <source>
        <dbReference type="Google" id="ProtNLM"/>
    </source>
</evidence>
<reference evidence="1 2" key="1">
    <citation type="submission" date="2015-11" db="EMBL/GenBank/DDBJ databases">
        <authorList>
            <person name="Sahl J."/>
            <person name="Wagner D."/>
            <person name="Keim P."/>
        </authorList>
    </citation>
    <scope>NUCLEOTIDE SEQUENCE [LARGE SCALE GENOMIC DNA]</scope>
    <source>
        <strain evidence="1 2">BDU18</strain>
    </source>
</reference>
<comment type="caution">
    <text evidence="1">The sequence shown here is derived from an EMBL/GenBank/DDBJ whole genome shotgun (WGS) entry which is preliminary data.</text>
</comment>
<dbReference type="Gene3D" id="1.10.10.10">
    <property type="entry name" value="Winged helix-like DNA-binding domain superfamily/Winged helix DNA-binding domain"/>
    <property type="match status" value="1"/>
</dbReference>
<evidence type="ECO:0000313" key="2">
    <source>
        <dbReference type="Proteomes" id="UP000070255"/>
    </source>
</evidence>
<organism evidence="1 2">
    <name type="scientific">Burkholderia savannae</name>
    <dbReference type="NCBI Taxonomy" id="1637837"/>
    <lineage>
        <taxon>Bacteria</taxon>
        <taxon>Pseudomonadati</taxon>
        <taxon>Pseudomonadota</taxon>
        <taxon>Betaproteobacteria</taxon>
        <taxon>Burkholderiales</taxon>
        <taxon>Burkholderiaceae</taxon>
        <taxon>Burkholderia</taxon>
        <taxon>pseudomallei group</taxon>
    </lineage>
</organism>
<dbReference type="InterPro" id="IPR036390">
    <property type="entry name" value="WH_DNA-bd_sf"/>
</dbReference>
<sequence length="85" mass="8885">MVAVLLQLREAADDARGAPWSLAKLGKRARVPMSVLRRTLTQLDASGLTETTMRDDGTGRAALTAQGRELCDALFGGGTAARGDG</sequence>